<keyword evidence="3" id="KW-0687">Ribonucleoprotein</keyword>
<dbReference type="GO" id="GO:0003729">
    <property type="term" value="F:mRNA binding"/>
    <property type="evidence" value="ECO:0000318"/>
    <property type="project" value="GO_Central"/>
</dbReference>
<evidence type="ECO:0000256" key="3">
    <source>
        <dbReference type="ARBA" id="ARBA00023274"/>
    </source>
</evidence>
<evidence type="ECO:0000256" key="5">
    <source>
        <dbReference type="ARBA" id="ARBA00035334"/>
    </source>
</evidence>
<evidence type="ECO:0000256" key="1">
    <source>
        <dbReference type="ARBA" id="ARBA00009254"/>
    </source>
</evidence>
<accession>A0A2A6B5C9</accession>
<evidence type="ECO:0000256" key="2">
    <source>
        <dbReference type="ARBA" id="ARBA00022980"/>
    </source>
</evidence>
<dbReference type="GO" id="GO:0022625">
    <property type="term" value="C:cytosolic large ribosomal subunit"/>
    <property type="evidence" value="ECO:0000318"/>
    <property type="project" value="GO_Central"/>
</dbReference>
<dbReference type="OrthoDB" id="5917822at2759"/>
<dbReference type="PANTHER" id="PTHR45722">
    <property type="entry name" value="60S RIBOSOMAL PROTEIN L35"/>
    <property type="match status" value="1"/>
</dbReference>
<dbReference type="NCBIfam" id="TIGR00012">
    <property type="entry name" value="L29"/>
    <property type="match status" value="1"/>
</dbReference>
<dbReference type="GO" id="GO:0000463">
    <property type="term" value="P:maturation of LSU-rRNA from tricistronic rRNA transcript (SSU-rRNA, 5.8S rRNA, LSU-rRNA)"/>
    <property type="evidence" value="ECO:0000318"/>
    <property type="project" value="GO_Central"/>
</dbReference>
<proteinExistence type="inferred from homology"/>
<evidence type="ECO:0000256" key="4">
    <source>
        <dbReference type="ARBA" id="ARBA00035204"/>
    </source>
</evidence>
<accession>A0A8R1UQY2</accession>
<dbReference type="Proteomes" id="UP000005239">
    <property type="component" value="Unassembled WGS sequence"/>
</dbReference>
<dbReference type="FunFam" id="1.10.287.310:FF:000011">
    <property type="entry name" value="Ribosomal protein"/>
    <property type="match status" value="1"/>
</dbReference>
<dbReference type="InterPro" id="IPR036049">
    <property type="entry name" value="Ribosomal_uL29_sf"/>
</dbReference>
<dbReference type="AlphaFoldDB" id="A0A2A6B5C9"/>
<keyword evidence="2" id="KW-0689">Ribosomal protein</keyword>
<reference evidence="6" key="2">
    <citation type="submission" date="2022-06" db="UniProtKB">
        <authorList>
            <consortium name="EnsemblMetazoa"/>
        </authorList>
    </citation>
    <scope>IDENTIFICATION</scope>
    <source>
        <strain evidence="6">PS312</strain>
    </source>
</reference>
<organism evidence="6 7">
    <name type="scientific">Pristionchus pacificus</name>
    <name type="common">Parasitic nematode worm</name>
    <dbReference type="NCBI Taxonomy" id="54126"/>
    <lineage>
        <taxon>Eukaryota</taxon>
        <taxon>Metazoa</taxon>
        <taxon>Ecdysozoa</taxon>
        <taxon>Nematoda</taxon>
        <taxon>Chromadorea</taxon>
        <taxon>Rhabditida</taxon>
        <taxon>Rhabditina</taxon>
        <taxon>Diplogasteromorpha</taxon>
        <taxon>Diplogasteroidea</taxon>
        <taxon>Neodiplogasteridae</taxon>
        <taxon>Pristionchus</taxon>
    </lineage>
</organism>
<keyword evidence="7" id="KW-1185">Reference proteome</keyword>
<dbReference type="SUPFAM" id="SSF46561">
    <property type="entry name" value="Ribosomal protein L29 (L29p)"/>
    <property type="match status" value="1"/>
</dbReference>
<dbReference type="PROSITE" id="PS00579">
    <property type="entry name" value="RIBOSOMAL_L29"/>
    <property type="match status" value="1"/>
</dbReference>
<dbReference type="InterPro" id="IPR045059">
    <property type="entry name" value="Ribosomal_uL29_euk"/>
</dbReference>
<dbReference type="GO" id="GO:0006412">
    <property type="term" value="P:translation"/>
    <property type="evidence" value="ECO:0007669"/>
    <property type="project" value="InterPro"/>
</dbReference>
<dbReference type="EnsemblMetazoa" id="PPA38210.1">
    <property type="protein sequence ID" value="PPA38210.1"/>
    <property type="gene ID" value="WBGene00276579"/>
</dbReference>
<reference evidence="7" key="1">
    <citation type="journal article" date="2008" name="Nat. Genet.">
        <title>The Pristionchus pacificus genome provides a unique perspective on nematode lifestyle and parasitism.</title>
        <authorList>
            <person name="Dieterich C."/>
            <person name="Clifton S.W."/>
            <person name="Schuster L.N."/>
            <person name="Chinwalla A."/>
            <person name="Delehaunty K."/>
            <person name="Dinkelacker I."/>
            <person name="Fulton L."/>
            <person name="Fulton R."/>
            <person name="Godfrey J."/>
            <person name="Minx P."/>
            <person name="Mitreva M."/>
            <person name="Roeseler W."/>
            <person name="Tian H."/>
            <person name="Witte H."/>
            <person name="Yang S.P."/>
            <person name="Wilson R.K."/>
            <person name="Sommer R.J."/>
        </authorList>
    </citation>
    <scope>NUCLEOTIDE SEQUENCE [LARGE SCALE GENOMIC DNA]</scope>
    <source>
        <strain evidence="7">PS312</strain>
    </source>
</reference>
<dbReference type="GO" id="GO:0003735">
    <property type="term" value="F:structural constituent of ribosome"/>
    <property type="evidence" value="ECO:0000318"/>
    <property type="project" value="GO_Central"/>
</dbReference>
<protein>
    <recommendedName>
        <fullName evidence="4">Large ribosomal subunit protein uL29</fullName>
    </recommendedName>
    <alternativeName>
        <fullName evidence="5">60S ribosomal protein L35</fullName>
    </alternativeName>
</protein>
<dbReference type="Pfam" id="PF00831">
    <property type="entry name" value="Ribosomal_L29"/>
    <property type="match status" value="1"/>
</dbReference>
<gene>
    <name evidence="6" type="primary">WBGene00276579</name>
</gene>
<sequence>MNKVASPSSMKAYLVIIIIFYSMHAGNVLALLNTLYTSGFASASPGLPMLKDRTMHTLYAVSFIVYTTNVVADWIHVYCTLKGLVTSYPLETWLVIALVICVVAGSMLTGLLLVLCVENAFAHRLAIKPYRSGLTIIVEAFVEWIQAFNNFRVSFLIMALHDFPMTFVNFFFIASCRCAGPQIIPWSLLLSCLTTNFSLLWRLTMLYFAYRRLVCPTMKKAAAPTPGVYRFPTPHEHFLEAINTSDDERLREFDELWPIRWARRIIYGKDKEPSDKLEEQQNKVVNIARSGSCTLCYLHLRGAVRLIVCLWLCLLGYIGYFLSCCAPCCYHYTCRRNSFHHRHSFARNFVRYFTYLFHYCIFFFSVGAVCVLFSMNTILLSSVHVLGSNSIPPEIDQVLTVAKVTVGAASKLSKIRVVRKNIARVLTVINQTGIIYKKTRAMRRALAKHDASIKPVKPRGISGAFFLINDHVCCSNQPGMMYARRMAKAKRISNRTGATENAFVRLVHTTALETIDETLAIVRSERIEAEIFEKNDEFMNDIDEEIEKLEKRKKIFIDMLNVDEGVEILWRELKRDRSGD</sequence>
<comment type="similarity">
    <text evidence="1">Belongs to the universal ribosomal protein uL29 family.</text>
</comment>
<dbReference type="Gene3D" id="1.10.287.310">
    <property type="match status" value="1"/>
</dbReference>
<evidence type="ECO:0000313" key="7">
    <source>
        <dbReference type="Proteomes" id="UP000005239"/>
    </source>
</evidence>
<dbReference type="PANTHER" id="PTHR45722:SF2">
    <property type="entry name" value="LARGE RIBOSOMAL SUBUNIT PROTEIN UL29-RELATED"/>
    <property type="match status" value="1"/>
</dbReference>
<dbReference type="InterPro" id="IPR018254">
    <property type="entry name" value="Ribosomal_uL29_CS"/>
</dbReference>
<evidence type="ECO:0000313" key="6">
    <source>
        <dbReference type="EnsemblMetazoa" id="PPA38210.1"/>
    </source>
</evidence>
<name>A0A2A6B5C9_PRIPA</name>
<dbReference type="InterPro" id="IPR001854">
    <property type="entry name" value="Ribosomal_uL29"/>
</dbReference>